<dbReference type="AlphaFoldDB" id="A0A3B0WLN0"/>
<keyword evidence="2" id="KW-0547">Nucleotide-binding</keyword>
<feature type="compositionally biased region" description="Low complexity" evidence="5">
    <location>
        <begin position="269"/>
        <end position="279"/>
    </location>
</feature>
<reference evidence="7" key="1">
    <citation type="submission" date="2018-06" db="EMBL/GenBank/DDBJ databases">
        <authorList>
            <person name="Zhirakovskaya E."/>
        </authorList>
    </citation>
    <scope>NUCLEOTIDE SEQUENCE</scope>
</reference>
<dbReference type="InterPro" id="IPR007862">
    <property type="entry name" value="Adenylate_kinase_lid-dom"/>
</dbReference>
<dbReference type="InterPro" id="IPR036193">
    <property type="entry name" value="ADK_active_lid_dom_sf"/>
</dbReference>
<dbReference type="PROSITE" id="PS00113">
    <property type="entry name" value="ADENYLATE_KINASE"/>
    <property type="match status" value="1"/>
</dbReference>
<keyword evidence="3 7" id="KW-0418">Kinase</keyword>
<keyword evidence="4" id="KW-0175">Coiled coil</keyword>
<dbReference type="NCBIfam" id="TIGR01351">
    <property type="entry name" value="adk"/>
    <property type="match status" value="1"/>
</dbReference>
<evidence type="ECO:0000256" key="2">
    <source>
        <dbReference type="ARBA" id="ARBA00022741"/>
    </source>
</evidence>
<organism evidence="7">
    <name type="scientific">hydrothermal vent metagenome</name>
    <dbReference type="NCBI Taxonomy" id="652676"/>
    <lineage>
        <taxon>unclassified sequences</taxon>
        <taxon>metagenomes</taxon>
        <taxon>ecological metagenomes</taxon>
    </lineage>
</organism>
<dbReference type="PANTHER" id="PTHR23359">
    <property type="entry name" value="NUCLEOTIDE KINASE"/>
    <property type="match status" value="1"/>
</dbReference>
<protein>
    <submittedName>
        <fullName evidence="7">Adenylate kinase</fullName>
        <ecNumber evidence="7">2.7.4.3</ecNumber>
    </submittedName>
</protein>
<keyword evidence="1 7" id="KW-0808">Transferase</keyword>
<dbReference type="EC" id="2.7.4.3" evidence="7"/>
<dbReference type="Gene3D" id="3.40.50.300">
    <property type="entry name" value="P-loop containing nucleotide triphosphate hydrolases"/>
    <property type="match status" value="1"/>
</dbReference>
<dbReference type="InterPro" id="IPR000850">
    <property type="entry name" value="Adenylat/UMP-CMP_kin"/>
</dbReference>
<dbReference type="InterPro" id="IPR033690">
    <property type="entry name" value="Adenylat_kinase_CS"/>
</dbReference>
<feature type="region of interest" description="Disordered" evidence="5">
    <location>
        <begin position="243"/>
        <end position="281"/>
    </location>
</feature>
<dbReference type="CDD" id="cd01428">
    <property type="entry name" value="ADK"/>
    <property type="match status" value="1"/>
</dbReference>
<dbReference type="InterPro" id="IPR006259">
    <property type="entry name" value="Adenyl_kin_sub"/>
</dbReference>
<dbReference type="Pfam" id="PF00406">
    <property type="entry name" value="ADK"/>
    <property type="match status" value="1"/>
</dbReference>
<dbReference type="InterPro" id="IPR027417">
    <property type="entry name" value="P-loop_NTPase"/>
</dbReference>
<dbReference type="Pfam" id="PF05191">
    <property type="entry name" value="ADK_lid"/>
    <property type="match status" value="1"/>
</dbReference>
<sequence>MRLVLLGAPGSGKSTQAKLLAEQLNIPQISTDDLLYAAVEVQTPLGRQAKTILNAGQLLPNELVLGMIRERLSNPDAVNGFILDGFPRNIEQTNELDKLLNSLTTPIQKTILIDFNSSLCVQRLSQRLICEDCGEIFNRFSHPPALDNQCNKCAGKLQQHTDDNETRINQRIQTYNAQILEVIEFYKKQDKLVVVDGNAEIKTMYAAMKLIFKSILLSSSIHKPASPKKKPVQSTINFTIEPEKKSTPRVARSTASITKSDINTRKTPETSTTSPEKTPFIQTDMPVDTEIKSAAEEIMPKSVNIKKKASQPKKNILKPGKKMILKKASIAKQRVTPNKSIKKKKKKNIPPEKPLPAQLKQLKIELSQVKAEITRIEKRNQALLKISIDNDLIRKQFSERWEKDVKKLLKSLQIK</sequence>
<name>A0A3B0WLN0_9ZZZZ</name>
<dbReference type="SUPFAM" id="SSF57774">
    <property type="entry name" value="Microbial and mitochondrial ADK, insert 'zinc finger' domain"/>
    <property type="match status" value="1"/>
</dbReference>
<evidence type="ECO:0000256" key="1">
    <source>
        <dbReference type="ARBA" id="ARBA00022679"/>
    </source>
</evidence>
<evidence type="ECO:0000256" key="5">
    <source>
        <dbReference type="SAM" id="MobiDB-lite"/>
    </source>
</evidence>
<evidence type="ECO:0000313" key="7">
    <source>
        <dbReference type="EMBL" id="VAW56898.1"/>
    </source>
</evidence>
<dbReference type="GO" id="GO:0004017">
    <property type="term" value="F:AMP kinase activity"/>
    <property type="evidence" value="ECO:0007669"/>
    <property type="project" value="UniProtKB-EC"/>
</dbReference>
<evidence type="ECO:0000259" key="6">
    <source>
        <dbReference type="Pfam" id="PF05191"/>
    </source>
</evidence>
<dbReference type="GO" id="GO:0005524">
    <property type="term" value="F:ATP binding"/>
    <property type="evidence" value="ECO:0007669"/>
    <property type="project" value="InterPro"/>
</dbReference>
<dbReference type="SUPFAM" id="SSF52540">
    <property type="entry name" value="P-loop containing nucleoside triphosphate hydrolases"/>
    <property type="match status" value="1"/>
</dbReference>
<feature type="domain" description="Adenylate kinase active site lid" evidence="6">
    <location>
        <begin position="127"/>
        <end position="162"/>
    </location>
</feature>
<dbReference type="HAMAP" id="MF_00235">
    <property type="entry name" value="Adenylate_kinase_Adk"/>
    <property type="match status" value="1"/>
</dbReference>
<evidence type="ECO:0000256" key="4">
    <source>
        <dbReference type="SAM" id="Coils"/>
    </source>
</evidence>
<accession>A0A3B0WLN0</accession>
<dbReference type="EMBL" id="UOFF01000296">
    <property type="protein sequence ID" value="VAW56898.1"/>
    <property type="molecule type" value="Genomic_DNA"/>
</dbReference>
<dbReference type="PRINTS" id="PR00094">
    <property type="entry name" value="ADENYLTKNASE"/>
</dbReference>
<proteinExistence type="inferred from homology"/>
<evidence type="ECO:0000256" key="3">
    <source>
        <dbReference type="ARBA" id="ARBA00022777"/>
    </source>
</evidence>
<gene>
    <name evidence="7" type="ORF">MNBD_GAMMA07-2571</name>
</gene>
<feature type="coiled-coil region" evidence="4">
    <location>
        <begin position="359"/>
        <end position="386"/>
    </location>
</feature>